<evidence type="ECO:0000259" key="1">
    <source>
        <dbReference type="PROSITE" id="PS50234"/>
    </source>
</evidence>
<evidence type="ECO:0000313" key="2">
    <source>
        <dbReference type="EMBL" id="EEN63315.1"/>
    </source>
</evidence>
<dbReference type="eggNOG" id="KOG3544">
    <property type="taxonomic scope" value="Eukaryota"/>
</dbReference>
<proteinExistence type="predicted"/>
<dbReference type="SUPFAM" id="SSF53300">
    <property type="entry name" value="vWA-like"/>
    <property type="match status" value="1"/>
</dbReference>
<dbReference type="InterPro" id="IPR036465">
    <property type="entry name" value="vWFA_dom_sf"/>
</dbReference>
<protein>
    <recommendedName>
        <fullName evidence="1">VWFA domain-containing protein</fullName>
    </recommendedName>
</protein>
<name>C3Y9Q9_BRAFL</name>
<gene>
    <name evidence="2" type="ORF">BRAFLDRAFT_239094</name>
</gene>
<dbReference type="STRING" id="7739.C3Y9Q9"/>
<feature type="domain" description="VWFA" evidence="1">
    <location>
        <begin position="17"/>
        <end position="82"/>
    </location>
</feature>
<sequence>MLPFSHCEAATCHSKADIHVLVDGSKSVKTRNFPAVRQFILKLAAGFEIGPDKARIGVYQFAEDMQTEFKMNQYNNREVRLF</sequence>
<dbReference type="PANTHER" id="PTHR24020">
    <property type="entry name" value="COLLAGEN ALPHA"/>
    <property type="match status" value="1"/>
</dbReference>
<dbReference type="PRINTS" id="PR00453">
    <property type="entry name" value="VWFADOMAIN"/>
</dbReference>
<dbReference type="PROSITE" id="PS50234">
    <property type="entry name" value="VWFA"/>
    <property type="match status" value="1"/>
</dbReference>
<dbReference type="InterPro" id="IPR050525">
    <property type="entry name" value="ECM_Assembly_Org"/>
</dbReference>
<dbReference type="EMBL" id="GG666492">
    <property type="protein sequence ID" value="EEN63315.1"/>
    <property type="molecule type" value="Genomic_DNA"/>
</dbReference>
<dbReference type="AlphaFoldDB" id="C3Y9Q9"/>
<dbReference type="InterPro" id="IPR002035">
    <property type="entry name" value="VWF_A"/>
</dbReference>
<dbReference type="Gene3D" id="3.40.50.410">
    <property type="entry name" value="von Willebrand factor, type A domain"/>
    <property type="match status" value="1"/>
</dbReference>
<dbReference type="Pfam" id="PF00092">
    <property type="entry name" value="VWA"/>
    <property type="match status" value="1"/>
</dbReference>
<dbReference type="PANTHER" id="PTHR24020:SF84">
    <property type="entry name" value="VWFA DOMAIN-CONTAINING PROTEIN"/>
    <property type="match status" value="1"/>
</dbReference>
<dbReference type="InParanoid" id="C3Y9Q9"/>
<reference evidence="2" key="1">
    <citation type="journal article" date="2008" name="Nature">
        <title>The amphioxus genome and the evolution of the chordate karyotype.</title>
        <authorList>
            <consortium name="US DOE Joint Genome Institute (JGI-PGF)"/>
            <person name="Putnam N.H."/>
            <person name="Butts T."/>
            <person name="Ferrier D.E.K."/>
            <person name="Furlong R.F."/>
            <person name="Hellsten U."/>
            <person name="Kawashima T."/>
            <person name="Robinson-Rechavi M."/>
            <person name="Shoguchi E."/>
            <person name="Terry A."/>
            <person name="Yu J.-K."/>
            <person name="Benito-Gutierrez E.L."/>
            <person name="Dubchak I."/>
            <person name="Garcia-Fernandez J."/>
            <person name="Gibson-Brown J.J."/>
            <person name="Grigoriev I.V."/>
            <person name="Horton A.C."/>
            <person name="de Jong P.J."/>
            <person name="Jurka J."/>
            <person name="Kapitonov V.V."/>
            <person name="Kohara Y."/>
            <person name="Kuroki Y."/>
            <person name="Lindquist E."/>
            <person name="Lucas S."/>
            <person name="Osoegawa K."/>
            <person name="Pennacchio L.A."/>
            <person name="Salamov A.A."/>
            <person name="Satou Y."/>
            <person name="Sauka-Spengler T."/>
            <person name="Schmutz J."/>
            <person name="Shin-I T."/>
            <person name="Toyoda A."/>
            <person name="Bronner-Fraser M."/>
            <person name="Fujiyama A."/>
            <person name="Holland L.Z."/>
            <person name="Holland P.W.H."/>
            <person name="Satoh N."/>
            <person name="Rokhsar D.S."/>
        </authorList>
    </citation>
    <scope>NUCLEOTIDE SEQUENCE [LARGE SCALE GENOMIC DNA]</scope>
    <source>
        <strain evidence="2">S238N-H82</strain>
        <tissue evidence="2">Testes</tissue>
    </source>
</reference>
<organism>
    <name type="scientific">Branchiostoma floridae</name>
    <name type="common">Florida lancelet</name>
    <name type="synonym">Amphioxus</name>
    <dbReference type="NCBI Taxonomy" id="7739"/>
    <lineage>
        <taxon>Eukaryota</taxon>
        <taxon>Metazoa</taxon>
        <taxon>Chordata</taxon>
        <taxon>Cephalochordata</taxon>
        <taxon>Leptocardii</taxon>
        <taxon>Amphioxiformes</taxon>
        <taxon>Branchiostomatidae</taxon>
        <taxon>Branchiostoma</taxon>
    </lineage>
</organism>
<accession>C3Y9Q9</accession>